<protein>
    <submittedName>
        <fullName evidence="3">Class I SAM-dependent methyltransferase</fullName>
    </submittedName>
</protein>
<evidence type="ECO:0000313" key="4">
    <source>
        <dbReference type="Proteomes" id="UP000324707"/>
    </source>
</evidence>
<dbReference type="InterPro" id="IPR029063">
    <property type="entry name" value="SAM-dependent_MTases_sf"/>
</dbReference>
<dbReference type="PANTHER" id="PTHR43619">
    <property type="entry name" value="S-ADENOSYL-L-METHIONINE-DEPENDENT METHYLTRANSFERASE YKTD-RELATED"/>
    <property type="match status" value="1"/>
</dbReference>
<name>A0A5C8E261_9SPIR</name>
<dbReference type="InterPro" id="IPR007213">
    <property type="entry name" value="Ppm1/Ppm2/Tcmp"/>
</dbReference>
<reference evidence="3 4" key="1">
    <citation type="journal article" date="1992" name="Lakartidningen">
        <title>[Penicillin V and not amoxicillin is the first choice preparation in acute otitis].</title>
        <authorList>
            <person name="Kamme C."/>
            <person name="Lundgren K."/>
            <person name="Prellner K."/>
        </authorList>
    </citation>
    <scope>NUCLEOTIDE SEQUENCE [LARGE SCALE GENOMIC DNA]</scope>
    <source>
        <strain evidence="3 4">PC5538III-lc</strain>
    </source>
</reference>
<dbReference type="Gene3D" id="3.40.50.150">
    <property type="entry name" value="Vaccinia Virus protein VP39"/>
    <property type="match status" value="1"/>
</dbReference>
<accession>A0A5C8E261</accession>
<gene>
    <name evidence="3" type="ORF">EPJ69_10475</name>
</gene>
<dbReference type="InterPro" id="IPR016874">
    <property type="entry name" value="TcmP-like"/>
</dbReference>
<dbReference type="RefSeq" id="WP_147737339.1">
    <property type="nucleotide sequence ID" value="NZ_SAXX01000023.1"/>
</dbReference>
<evidence type="ECO:0000313" key="3">
    <source>
        <dbReference type="EMBL" id="TXJ30482.1"/>
    </source>
</evidence>
<comment type="caution">
    <text evidence="3">The sequence shown here is derived from an EMBL/GenBank/DDBJ whole genome shotgun (WGS) entry which is preliminary data.</text>
</comment>
<sequence length="275" mass="32351">MKQKIEKNTVQETLIIPLYSRKIAKEKFPDLIGDKTSDYIIDKIDYDFSQKEKYFNSVIGLYGALEVAQREFDLECEIKEYLKKFPEASIVNLGCGLNDLFSRVNNEKCKGYNLDFEEVIKTREKLLEKQDNEFNIACDLNDCSWFEKIEKDKGVIFVASGVFYYFKKEEVKNLFVKMAEYFKFGALAFDTCNKTGLKMLLRLLKTIDMKEVGSYFCISDNLEELKSWSNNFENVSGKSYMNGYRKLKDIRLLYKILNIFTDKIFNMQIVKIEFK</sequence>
<dbReference type="EMBL" id="SAXX01000023">
    <property type="protein sequence ID" value="TXJ30482.1"/>
    <property type="molecule type" value="Genomic_DNA"/>
</dbReference>
<dbReference type="PIRSF" id="PIRSF028177">
    <property type="entry name" value="Polyketide_synth_Omtfrase_TcmP"/>
    <property type="match status" value="1"/>
</dbReference>
<dbReference type="GO" id="GO:0032259">
    <property type="term" value="P:methylation"/>
    <property type="evidence" value="ECO:0007669"/>
    <property type="project" value="UniProtKB-KW"/>
</dbReference>
<organism evidence="3 4">
    <name type="scientific">Brachyspira aalborgi</name>
    <dbReference type="NCBI Taxonomy" id="29522"/>
    <lineage>
        <taxon>Bacteria</taxon>
        <taxon>Pseudomonadati</taxon>
        <taxon>Spirochaetota</taxon>
        <taxon>Spirochaetia</taxon>
        <taxon>Brachyspirales</taxon>
        <taxon>Brachyspiraceae</taxon>
        <taxon>Brachyspira</taxon>
    </lineage>
</organism>
<keyword evidence="2 3" id="KW-0808">Transferase</keyword>
<evidence type="ECO:0000256" key="1">
    <source>
        <dbReference type="ARBA" id="ARBA00022603"/>
    </source>
</evidence>
<dbReference type="AlphaFoldDB" id="A0A5C8E261"/>
<dbReference type="Pfam" id="PF04072">
    <property type="entry name" value="LCM"/>
    <property type="match status" value="1"/>
</dbReference>
<dbReference type="PANTHER" id="PTHR43619:SF2">
    <property type="entry name" value="S-ADENOSYL-L-METHIONINE-DEPENDENT METHYLTRANSFERASES SUPERFAMILY PROTEIN"/>
    <property type="match status" value="1"/>
</dbReference>
<dbReference type="SUPFAM" id="SSF53335">
    <property type="entry name" value="S-adenosyl-L-methionine-dependent methyltransferases"/>
    <property type="match status" value="1"/>
</dbReference>
<evidence type="ECO:0000256" key="2">
    <source>
        <dbReference type="ARBA" id="ARBA00022679"/>
    </source>
</evidence>
<dbReference type="GO" id="GO:0008168">
    <property type="term" value="F:methyltransferase activity"/>
    <property type="evidence" value="ECO:0007669"/>
    <property type="project" value="UniProtKB-KW"/>
</dbReference>
<proteinExistence type="predicted"/>
<keyword evidence="1 3" id="KW-0489">Methyltransferase</keyword>
<dbReference type="Proteomes" id="UP000324707">
    <property type="component" value="Unassembled WGS sequence"/>
</dbReference>